<name>A0A023JGF0_CAPAN</name>
<dbReference type="EMBL" id="KC795262">
    <property type="protein sequence ID" value="AHI85712.1"/>
    <property type="molecule type" value="mRNA"/>
</dbReference>
<evidence type="ECO:0000313" key="2">
    <source>
        <dbReference type="EMBL" id="AHI85712.1"/>
    </source>
</evidence>
<organism evidence="2">
    <name type="scientific">Capsicum annuum</name>
    <name type="common">Capsicum pepper</name>
    <dbReference type="NCBI Taxonomy" id="4072"/>
    <lineage>
        <taxon>Eukaryota</taxon>
        <taxon>Viridiplantae</taxon>
        <taxon>Streptophyta</taxon>
        <taxon>Embryophyta</taxon>
        <taxon>Tracheophyta</taxon>
        <taxon>Spermatophyta</taxon>
        <taxon>Magnoliopsida</taxon>
        <taxon>eudicotyledons</taxon>
        <taxon>Gunneridae</taxon>
        <taxon>Pentapetalae</taxon>
        <taxon>asterids</taxon>
        <taxon>lamiids</taxon>
        <taxon>Solanales</taxon>
        <taxon>Solanaceae</taxon>
        <taxon>Solanoideae</taxon>
        <taxon>Capsiceae</taxon>
        <taxon>Capsicum</taxon>
    </lineage>
</organism>
<dbReference type="AlphaFoldDB" id="A0A023JGF0"/>
<proteinExistence type="evidence at transcript level"/>
<feature type="signal peptide" evidence="1">
    <location>
        <begin position="1"/>
        <end position="25"/>
    </location>
</feature>
<evidence type="ECO:0000256" key="1">
    <source>
        <dbReference type="SAM" id="SignalP"/>
    </source>
</evidence>
<dbReference type="InterPro" id="IPR004297">
    <property type="entry name" value="Sar8_2"/>
</dbReference>
<keyword evidence="1" id="KW-0732">Signal</keyword>
<protein>
    <submittedName>
        <fullName evidence="2">Stress-induced protein 7</fullName>
    </submittedName>
</protein>
<reference evidence="2" key="1">
    <citation type="submission" date="2013-03" db="EMBL/GenBank/DDBJ databases">
        <title>Isolation of biotic and abiotic stress-related cDNA Genes from Pepper Leaves Infected by Xanthomonas campestris pv. vesicatoria or treated with abscisic acid.</title>
        <authorList>
            <person name="Lee S.C."/>
        </authorList>
    </citation>
    <scope>NUCLEOTIDE SEQUENCE</scope>
</reference>
<dbReference type="Pfam" id="PF03058">
    <property type="entry name" value="Sar8_2"/>
    <property type="match status" value="1"/>
</dbReference>
<sequence length="86" mass="9375">MVSKNSIFICLSLIILLIMSTQIVAREMTSEASASLTQAMNGNNISETKKVGRHLVKGLGKIFKAGKVIYCKTCKTCHGRCDYCCA</sequence>
<accession>A0A023JGF0</accession>
<feature type="chain" id="PRO_5030001502" evidence="1">
    <location>
        <begin position="26"/>
        <end position="86"/>
    </location>
</feature>